<name>A0ABT2UYW5_9FIRM</name>
<organism evidence="1 2">
    <name type="scientific">Alitiscatomonas aceti</name>
    <dbReference type="NCBI Taxonomy" id="2981724"/>
    <lineage>
        <taxon>Bacteria</taxon>
        <taxon>Bacillati</taxon>
        <taxon>Bacillota</taxon>
        <taxon>Clostridia</taxon>
        <taxon>Lachnospirales</taxon>
        <taxon>Lachnospiraceae</taxon>
        <taxon>Alitiscatomonas</taxon>
    </lineage>
</organism>
<dbReference type="Proteomes" id="UP001652395">
    <property type="component" value="Unassembled WGS sequence"/>
</dbReference>
<keyword evidence="2" id="KW-1185">Reference proteome</keyword>
<protein>
    <submittedName>
        <fullName evidence="1">Uncharacterized protein</fullName>
    </submittedName>
</protein>
<sequence>MSRETEGLCVKDVERVRNCVQIGDKIRIHTQKTNLLRDKTSNKANIKRIGTVIAKYPRFALLRLENGVIDTMMWVDLLERRMSCD</sequence>
<comment type="caution">
    <text evidence="1">The sequence shown here is derived from an EMBL/GenBank/DDBJ whole genome shotgun (WGS) entry which is preliminary data.</text>
</comment>
<accession>A0ABT2UYW5</accession>
<gene>
    <name evidence="1" type="ORF">OCV69_02835</name>
</gene>
<evidence type="ECO:0000313" key="1">
    <source>
        <dbReference type="EMBL" id="MCU6798879.1"/>
    </source>
</evidence>
<evidence type="ECO:0000313" key="2">
    <source>
        <dbReference type="Proteomes" id="UP001652395"/>
    </source>
</evidence>
<dbReference type="EMBL" id="JAOQJF010000004">
    <property type="protein sequence ID" value="MCU6798879.1"/>
    <property type="molecule type" value="Genomic_DNA"/>
</dbReference>
<dbReference type="RefSeq" id="WP_158357576.1">
    <property type="nucleotide sequence ID" value="NZ_JAOQJF010000004.1"/>
</dbReference>
<proteinExistence type="predicted"/>
<reference evidence="1 2" key="1">
    <citation type="journal article" date="2021" name="ISME Commun">
        <title>Automated analysis of genomic sequences facilitates high-throughput and comprehensive description of bacteria.</title>
        <authorList>
            <person name="Hitch T.C.A."/>
        </authorList>
    </citation>
    <scope>NUCLEOTIDE SEQUENCE [LARGE SCALE GENOMIC DNA]</scope>
    <source>
        <strain evidence="2">f_CCE</strain>
    </source>
</reference>